<evidence type="ECO:0000313" key="1">
    <source>
        <dbReference type="EMBL" id="AEB13210.1"/>
    </source>
</evidence>
<gene>
    <name evidence="1" type="ordered locus">Tresu_0249</name>
</gene>
<organism evidence="1 2">
    <name type="scientific">Treponema succinifaciens (strain ATCC 33096 / DSM 2489 / 6091)</name>
    <dbReference type="NCBI Taxonomy" id="869209"/>
    <lineage>
        <taxon>Bacteria</taxon>
        <taxon>Pseudomonadati</taxon>
        <taxon>Spirochaetota</taxon>
        <taxon>Spirochaetia</taxon>
        <taxon>Spirochaetales</taxon>
        <taxon>Treponemataceae</taxon>
        <taxon>Treponema</taxon>
    </lineage>
</organism>
<proteinExistence type="predicted"/>
<reference evidence="2" key="2">
    <citation type="submission" date="2011-04" db="EMBL/GenBank/DDBJ databases">
        <title>The complete genome of chromosome of Treponema succinifaciens DSM 2489.</title>
        <authorList>
            <person name="Lucas S."/>
            <person name="Copeland A."/>
            <person name="Lapidus A."/>
            <person name="Bruce D."/>
            <person name="Goodwin L."/>
            <person name="Pitluck S."/>
            <person name="Peters L."/>
            <person name="Kyrpides N."/>
            <person name="Mavromatis K."/>
            <person name="Ivanova N."/>
            <person name="Ovchinnikova G."/>
            <person name="Teshima H."/>
            <person name="Detter J.C."/>
            <person name="Tapia R."/>
            <person name="Han C."/>
            <person name="Land M."/>
            <person name="Hauser L."/>
            <person name="Markowitz V."/>
            <person name="Cheng J.-F."/>
            <person name="Hugenholtz P."/>
            <person name="Woyke T."/>
            <person name="Wu D."/>
            <person name="Gronow S."/>
            <person name="Wellnitz S."/>
            <person name="Brambilla E."/>
            <person name="Klenk H.-P."/>
            <person name="Eisen J.A."/>
        </authorList>
    </citation>
    <scope>NUCLEOTIDE SEQUENCE [LARGE SCALE GENOMIC DNA]</scope>
    <source>
        <strain evidence="2">ATCC 33096 / DSM 2489 / 6091</strain>
    </source>
</reference>
<dbReference type="GeneID" id="302997483"/>
<dbReference type="KEGG" id="tsu:Tresu_0249"/>
<accession>F2NUB7</accession>
<dbReference type="AlphaFoldDB" id="F2NUB7"/>
<sequence>MKKKLFILFLFILGFFSLYAEQSIEISGKIIHLEDSLEKIKEKFGSEEEYFEIPFEYNSDWDSVCYRYENFTVYTYRVTEMPYCIAVFGNDFVLDINNKKINGNSKKQEIESLLGEELEFDYKDKNNNLSYIHYLPDFIEVAFVFDENEVLQKFCLQYVPMD</sequence>
<dbReference type="STRING" id="869209.Tresu_0249"/>
<keyword evidence="2" id="KW-1185">Reference proteome</keyword>
<dbReference type="Proteomes" id="UP000006852">
    <property type="component" value="Chromosome"/>
</dbReference>
<protein>
    <submittedName>
        <fullName evidence="1">Uncharacterized protein</fullName>
    </submittedName>
</protein>
<dbReference type="RefSeq" id="WP_013700521.1">
    <property type="nucleotide sequence ID" value="NC_015385.1"/>
</dbReference>
<reference evidence="1 2" key="1">
    <citation type="journal article" date="2011" name="Stand. Genomic Sci.">
        <title>Complete genome sequence of Treponema succinifaciens type strain (6091).</title>
        <authorList>
            <person name="Han C."/>
            <person name="Gronow S."/>
            <person name="Teshima H."/>
            <person name="Lapidus A."/>
            <person name="Nolan M."/>
            <person name="Lucas S."/>
            <person name="Hammon N."/>
            <person name="Deshpande S."/>
            <person name="Cheng J.F."/>
            <person name="Zeytun A."/>
            <person name="Tapia R."/>
            <person name="Goodwin L."/>
            <person name="Pitluck S."/>
            <person name="Liolios K."/>
            <person name="Pagani I."/>
            <person name="Ivanova N."/>
            <person name="Mavromatis K."/>
            <person name="Mikhailova N."/>
            <person name="Huntemann M."/>
            <person name="Pati A."/>
            <person name="Chen A."/>
            <person name="Palaniappan K."/>
            <person name="Land M."/>
            <person name="Hauser L."/>
            <person name="Brambilla E.M."/>
            <person name="Rohde M."/>
            <person name="Goker M."/>
            <person name="Woyke T."/>
            <person name="Bristow J."/>
            <person name="Eisen J.A."/>
            <person name="Markowitz V."/>
            <person name="Hugenholtz P."/>
            <person name="Kyrpides N.C."/>
            <person name="Klenk H.P."/>
            <person name="Detter J.C."/>
        </authorList>
    </citation>
    <scope>NUCLEOTIDE SEQUENCE [LARGE SCALE GENOMIC DNA]</scope>
    <source>
        <strain evidence="2">ATCC 33096 / DSM 2489 / 6091</strain>
    </source>
</reference>
<evidence type="ECO:0000313" key="2">
    <source>
        <dbReference type="Proteomes" id="UP000006852"/>
    </source>
</evidence>
<name>F2NUB7_TRES6</name>
<dbReference type="EMBL" id="CP002631">
    <property type="protein sequence ID" value="AEB13210.1"/>
    <property type="molecule type" value="Genomic_DNA"/>
</dbReference>
<dbReference type="HOGENOM" id="CLU_1634656_0_0_12"/>